<reference evidence="11 12" key="1">
    <citation type="journal article" date="2021" name="G3 (Bethesda)">
        <title>Improved contiguity of the threespine stickleback genome using long-read sequencing.</title>
        <authorList>
            <person name="Nath S."/>
            <person name="Shaw D.E."/>
            <person name="White M.A."/>
        </authorList>
    </citation>
    <scope>NUCLEOTIDE SEQUENCE [LARGE SCALE GENOMIC DNA]</scope>
    <source>
        <strain evidence="11 12">Lake Benthic</strain>
    </source>
</reference>
<feature type="domain" description="PI3K/PI4K catalytic" evidence="9">
    <location>
        <begin position="347"/>
        <end position="625"/>
    </location>
</feature>
<accession>A0AAQ4R996</accession>
<comment type="catalytic activity">
    <reaction evidence="6">
        <text>a 1,2-diacyl-sn-glycero-3-phospho-(1D-myo-inositol) + ATP = a 1,2-diacyl-sn-glycero-3-phospho-(1D-myo-inositol-3-phosphate) + ADP + H(+)</text>
        <dbReference type="Rhea" id="RHEA:12709"/>
        <dbReference type="ChEBI" id="CHEBI:15378"/>
        <dbReference type="ChEBI" id="CHEBI:30616"/>
        <dbReference type="ChEBI" id="CHEBI:57880"/>
        <dbReference type="ChEBI" id="CHEBI:58088"/>
        <dbReference type="ChEBI" id="CHEBI:456216"/>
        <dbReference type="EC" id="2.7.1.137"/>
    </reaction>
    <physiologicalReaction direction="left-to-right" evidence="6">
        <dbReference type="Rhea" id="RHEA:12710"/>
    </physiologicalReaction>
</comment>
<dbReference type="PANTHER" id="PTHR10048:SF29">
    <property type="entry name" value="PHOSPHATIDYLINOSITOL 3-KINASE C2 DOMAIN-CONTAINING SUBUNIT GAMMA"/>
    <property type="match status" value="1"/>
</dbReference>
<dbReference type="GO" id="GO:0043491">
    <property type="term" value="P:phosphatidylinositol 3-kinase/protein kinase B signal transduction"/>
    <property type="evidence" value="ECO:0007669"/>
    <property type="project" value="TreeGrafter"/>
</dbReference>
<evidence type="ECO:0000256" key="3">
    <source>
        <dbReference type="ARBA" id="ARBA00022741"/>
    </source>
</evidence>
<dbReference type="PANTHER" id="PTHR10048">
    <property type="entry name" value="PHOSPHATIDYLINOSITOL KINASE"/>
    <property type="match status" value="1"/>
</dbReference>
<dbReference type="FunFam" id="3.30.1010.10:FF:000001">
    <property type="entry name" value="Phosphatidylinositol 4-phosphate 3-kinase C2 domain-containing subunit beta"/>
    <property type="match status" value="1"/>
</dbReference>
<dbReference type="SMART" id="SM00146">
    <property type="entry name" value="PI3Kc"/>
    <property type="match status" value="1"/>
</dbReference>
<dbReference type="InterPro" id="IPR001263">
    <property type="entry name" value="PI3K_accessory_dom"/>
</dbReference>
<dbReference type="SUPFAM" id="SSF48371">
    <property type="entry name" value="ARM repeat"/>
    <property type="match status" value="1"/>
</dbReference>
<dbReference type="SUPFAM" id="SSF56112">
    <property type="entry name" value="Protein kinase-like (PK-like)"/>
    <property type="match status" value="1"/>
</dbReference>
<keyword evidence="2" id="KW-0808">Transferase</keyword>
<keyword evidence="4" id="KW-0418">Kinase</keyword>
<feature type="domain" description="C2" evidence="8">
    <location>
        <begin position="668"/>
        <end position="785"/>
    </location>
</feature>
<comment type="catalytic activity">
    <reaction evidence="7">
        <text>a 1,2-diacyl-sn-glycero-3-phospho-(1D-myo-inositol 4-phosphate) + ATP = a 1,2-diacyl-sn-glycero-3-phospho-(1D-myo-inositol-3,4-bisphosphate) + ADP + H(+)</text>
        <dbReference type="Rhea" id="RHEA:18373"/>
        <dbReference type="ChEBI" id="CHEBI:15378"/>
        <dbReference type="ChEBI" id="CHEBI:30616"/>
        <dbReference type="ChEBI" id="CHEBI:57658"/>
        <dbReference type="ChEBI" id="CHEBI:58178"/>
        <dbReference type="ChEBI" id="CHEBI:456216"/>
        <dbReference type="EC" id="2.7.1.154"/>
    </reaction>
    <physiologicalReaction direction="left-to-right" evidence="7">
        <dbReference type="Rhea" id="RHEA:18374"/>
    </physiologicalReaction>
</comment>
<evidence type="ECO:0000256" key="5">
    <source>
        <dbReference type="ARBA" id="ARBA00022840"/>
    </source>
</evidence>
<evidence type="ECO:0008006" key="13">
    <source>
        <dbReference type="Google" id="ProtNLM"/>
    </source>
</evidence>
<dbReference type="InterPro" id="IPR016024">
    <property type="entry name" value="ARM-type_fold"/>
</dbReference>
<dbReference type="GO" id="GO:0035005">
    <property type="term" value="F:1-phosphatidylinositol-4-phosphate 3-kinase activity"/>
    <property type="evidence" value="ECO:0007669"/>
    <property type="project" value="UniProtKB-EC"/>
</dbReference>
<evidence type="ECO:0000259" key="9">
    <source>
        <dbReference type="PROSITE" id="PS50290"/>
    </source>
</evidence>
<dbReference type="PROSITE" id="PS50004">
    <property type="entry name" value="C2"/>
    <property type="match status" value="1"/>
</dbReference>
<organism evidence="11 12">
    <name type="scientific">Gasterosteus aculeatus aculeatus</name>
    <name type="common">three-spined stickleback</name>
    <dbReference type="NCBI Taxonomy" id="481459"/>
    <lineage>
        <taxon>Eukaryota</taxon>
        <taxon>Metazoa</taxon>
        <taxon>Chordata</taxon>
        <taxon>Craniata</taxon>
        <taxon>Vertebrata</taxon>
        <taxon>Euteleostomi</taxon>
        <taxon>Actinopterygii</taxon>
        <taxon>Neopterygii</taxon>
        <taxon>Teleostei</taxon>
        <taxon>Neoteleostei</taxon>
        <taxon>Acanthomorphata</taxon>
        <taxon>Eupercaria</taxon>
        <taxon>Perciformes</taxon>
        <taxon>Cottioidei</taxon>
        <taxon>Gasterosteales</taxon>
        <taxon>Gasterosteidae</taxon>
        <taxon>Gasterosteus</taxon>
    </lineage>
</organism>
<dbReference type="PROSITE" id="PS50290">
    <property type="entry name" value="PI3_4_KINASE_3"/>
    <property type="match status" value="1"/>
</dbReference>
<reference evidence="11" key="3">
    <citation type="submission" date="2025-09" db="UniProtKB">
        <authorList>
            <consortium name="Ensembl"/>
        </authorList>
    </citation>
    <scope>IDENTIFICATION</scope>
</reference>
<dbReference type="InterPro" id="IPR011009">
    <property type="entry name" value="Kinase-like_dom_sf"/>
</dbReference>
<keyword evidence="5" id="KW-0067">ATP-binding</keyword>
<dbReference type="SUPFAM" id="SSF49562">
    <property type="entry name" value="C2 domain (Calcium/lipid-binding domain, CaLB)"/>
    <property type="match status" value="2"/>
</dbReference>
<dbReference type="GeneTree" id="ENSGT00940000159982"/>
<name>A0AAQ4R996_GASAC</name>
<dbReference type="InterPro" id="IPR035892">
    <property type="entry name" value="C2_domain_sf"/>
</dbReference>
<sequence length="785" mass="90145">MISHSTSSSQKNRIVIKRGSITRSSIFKKSLLSVCFCTDAIMASIFDTERKRHIFMTLFYGFRMVFPARVNQLPYECMLTFCLKASKRGKTPELLGWAVLPLYSNRWVVCNVYKIVKILYKLSSCFDFQISHFLTENEKAFLWSKRHSSNQRSTFLHLLLGGVPQWRPEDLTEIYTFVENWTIYLPEEALFLLSDSFHDQTVRRAAVHYFEQIPDEELEVFLPQLVQALKSEWELDGPLVMLLLERSLKNVRIAHQLYWLLEDAYTDSYYQSWFSKVQAALRHCCGRALRQELENETRLLSVLMQVAEQVCTAKEARRKVLKIQEFFGERISCCLPLDPAVRVKAVDLDACKFYNSNAAPLGISFSCSDPLAKNISVICKTGDNLRQDMLVLQIVCVMDSVWLQEGLDLQMITYRCLSTGRNQGLVEVVPDAVTLGQIQQEWGLGGTLREDTLEKWFHMSNKTKEDYDKAVMNFIHSCAGWCVATFILGICDRHNDNIMLKNTGHMFHIDFGKIMGNAQKFGNFKRDRSPFVFTSEMQHFITGGGQNPQRLHRFVELCCEAYNMIRKRTALIISLLELMLNANMPELKDSNDLLYVQKNLRPCDTDLEATSYFTRKIKESMDCMAVKFNFLTHSIAQGKKQEAQVQPLSSPAPSTNIQEAVIQGYTISGKDVQLKISYSDCKLSVLVKHLKNVKLSNGANPDAHVIAHLRPDPRLQYKRKTKVVRNNDNPTFNELLEYNSIPLLYGRVLEVTVKSKNNFVAATNIRLVEDLLEKEKWFVLGNCAI</sequence>
<dbReference type="SMART" id="SM00145">
    <property type="entry name" value="PI3Ka"/>
    <property type="match status" value="1"/>
</dbReference>
<dbReference type="GO" id="GO:0005942">
    <property type="term" value="C:phosphatidylinositol 3-kinase complex"/>
    <property type="evidence" value="ECO:0007669"/>
    <property type="project" value="TreeGrafter"/>
</dbReference>
<dbReference type="InterPro" id="IPR015433">
    <property type="entry name" value="PI3/4_kinase"/>
</dbReference>
<dbReference type="GO" id="GO:0005737">
    <property type="term" value="C:cytoplasm"/>
    <property type="evidence" value="ECO:0007669"/>
    <property type="project" value="TreeGrafter"/>
</dbReference>
<evidence type="ECO:0000256" key="6">
    <source>
        <dbReference type="ARBA" id="ARBA00023985"/>
    </source>
</evidence>
<evidence type="ECO:0000259" key="10">
    <source>
        <dbReference type="PROSITE" id="PS51545"/>
    </source>
</evidence>
<dbReference type="GO" id="GO:0016303">
    <property type="term" value="F:1-phosphatidylinositol-3-kinase activity"/>
    <property type="evidence" value="ECO:0007669"/>
    <property type="project" value="UniProtKB-EC"/>
</dbReference>
<dbReference type="InterPro" id="IPR000403">
    <property type="entry name" value="PI3/4_kinase_cat_dom"/>
</dbReference>
<evidence type="ECO:0000256" key="1">
    <source>
        <dbReference type="ARBA" id="ARBA00006209"/>
    </source>
</evidence>
<dbReference type="Gene3D" id="1.10.1070.11">
    <property type="entry name" value="Phosphatidylinositol 3-/4-kinase, catalytic domain"/>
    <property type="match status" value="1"/>
</dbReference>
<feature type="domain" description="PIK helical" evidence="10">
    <location>
        <begin position="108"/>
        <end position="284"/>
    </location>
</feature>
<dbReference type="GO" id="GO:0005524">
    <property type="term" value="F:ATP binding"/>
    <property type="evidence" value="ECO:0007669"/>
    <property type="project" value="UniProtKB-KW"/>
</dbReference>
<dbReference type="InterPro" id="IPR018936">
    <property type="entry name" value="PI3/4_kinase_CS"/>
</dbReference>
<keyword evidence="3" id="KW-0547">Nucleotide-binding</keyword>
<reference evidence="11" key="2">
    <citation type="submission" date="2025-08" db="UniProtKB">
        <authorList>
            <consortium name="Ensembl"/>
        </authorList>
    </citation>
    <scope>IDENTIFICATION</scope>
</reference>
<dbReference type="Gene3D" id="3.30.1010.10">
    <property type="entry name" value="Phosphatidylinositol 3-kinase Catalytic Subunit, Chain A, domain 4"/>
    <property type="match status" value="1"/>
</dbReference>
<dbReference type="PROSITE" id="PS51545">
    <property type="entry name" value="PIK_HELICAL"/>
    <property type="match status" value="1"/>
</dbReference>
<dbReference type="InterPro" id="IPR000008">
    <property type="entry name" value="C2_dom"/>
</dbReference>
<evidence type="ECO:0000256" key="4">
    <source>
        <dbReference type="ARBA" id="ARBA00022777"/>
    </source>
</evidence>
<dbReference type="Gene3D" id="2.60.40.150">
    <property type="entry name" value="C2 domain"/>
    <property type="match status" value="1"/>
</dbReference>
<dbReference type="Pfam" id="PF00613">
    <property type="entry name" value="PI3Ka"/>
    <property type="match status" value="1"/>
</dbReference>
<dbReference type="GO" id="GO:0048015">
    <property type="term" value="P:phosphatidylinositol-mediated signaling"/>
    <property type="evidence" value="ECO:0007669"/>
    <property type="project" value="TreeGrafter"/>
</dbReference>
<dbReference type="AlphaFoldDB" id="A0AAQ4R996"/>
<proteinExistence type="inferred from homology"/>
<dbReference type="InterPro" id="IPR042236">
    <property type="entry name" value="PI3K_accessory_sf"/>
</dbReference>
<dbReference type="InterPro" id="IPR036940">
    <property type="entry name" value="PI3/4_kinase_cat_sf"/>
</dbReference>
<dbReference type="Gene3D" id="1.25.40.70">
    <property type="entry name" value="Phosphatidylinositol 3-kinase, accessory domain (PIK)"/>
    <property type="match status" value="1"/>
</dbReference>
<comment type="similarity">
    <text evidence="1">Belongs to the PI3/PI4-kinase family. Type III PI4K subfamily.</text>
</comment>
<evidence type="ECO:0000313" key="11">
    <source>
        <dbReference type="Ensembl" id="ENSGACP00000059203.1"/>
    </source>
</evidence>
<dbReference type="Pfam" id="PF00454">
    <property type="entry name" value="PI3_PI4_kinase"/>
    <property type="match status" value="1"/>
</dbReference>
<keyword evidence="12" id="KW-1185">Reference proteome</keyword>
<evidence type="ECO:0000256" key="2">
    <source>
        <dbReference type="ARBA" id="ARBA00022679"/>
    </source>
</evidence>
<evidence type="ECO:0000313" key="12">
    <source>
        <dbReference type="Proteomes" id="UP000007635"/>
    </source>
</evidence>
<dbReference type="FunFam" id="1.10.1070.11:FF:000001">
    <property type="entry name" value="Phosphatidylinositol 4,5-bisphosphate 3-kinase catalytic subunit"/>
    <property type="match status" value="1"/>
</dbReference>
<evidence type="ECO:0000259" key="8">
    <source>
        <dbReference type="PROSITE" id="PS50004"/>
    </source>
</evidence>
<dbReference type="SMART" id="SM00239">
    <property type="entry name" value="C2"/>
    <property type="match status" value="1"/>
</dbReference>
<dbReference type="GO" id="GO:0016477">
    <property type="term" value="P:cell migration"/>
    <property type="evidence" value="ECO:0007669"/>
    <property type="project" value="TreeGrafter"/>
</dbReference>
<dbReference type="GO" id="GO:0005886">
    <property type="term" value="C:plasma membrane"/>
    <property type="evidence" value="ECO:0007669"/>
    <property type="project" value="TreeGrafter"/>
</dbReference>
<dbReference type="Pfam" id="PF00168">
    <property type="entry name" value="C2"/>
    <property type="match status" value="1"/>
</dbReference>
<evidence type="ECO:0000256" key="7">
    <source>
        <dbReference type="ARBA" id="ARBA00029297"/>
    </source>
</evidence>
<dbReference type="Proteomes" id="UP000007635">
    <property type="component" value="Chromosome XIX"/>
</dbReference>
<protein>
    <recommendedName>
        <fullName evidence="13">Phosphatidylinositol-4-phosphate 3-kinase catalytic subunit type 2 gamma</fullName>
    </recommendedName>
</protein>
<dbReference type="PROSITE" id="PS00916">
    <property type="entry name" value="PI3_4_KINASE_2"/>
    <property type="match status" value="1"/>
</dbReference>
<dbReference type="Ensembl" id="ENSGACT00000050176.1">
    <property type="protein sequence ID" value="ENSGACP00000059203.1"/>
    <property type="gene ID" value="ENSGACG00000027377.1"/>
</dbReference>